<evidence type="ECO:0000313" key="2">
    <source>
        <dbReference type="EMBL" id="MTE27534.1"/>
    </source>
</evidence>
<dbReference type="GO" id="GO:0070291">
    <property type="term" value="P:N-acylethanolamine metabolic process"/>
    <property type="evidence" value="ECO:0007669"/>
    <property type="project" value="TreeGrafter"/>
</dbReference>
<dbReference type="InterPro" id="IPR030395">
    <property type="entry name" value="GP_PDE_dom"/>
</dbReference>
<name>A0A7K1GGE2_9FLAO</name>
<dbReference type="AlphaFoldDB" id="A0A7K1GGE2"/>
<dbReference type="Pfam" id="PF03009">
    <property type="entry name" value="GDPD"/>
    <property type="match status" value="1"/>
</dbReference>
<accession>A0A7K1GGE2</accession>
<sequence>MKKFKLQYILFLSVLFVFTNCKSDKNNYTEKSKPVEIFRATKSDYPNISVHRGGKGLKNYPENCLETIQYINDSISAIFEVDVAQTKDGLLILMHDNSIDRTTNGSGSVKNLTYDEIKNYNLIDDFGNQTNFKIPLFSEVLDWCKTNNAILTVDIKRSVRQKDVIDAIKKAKAEDNSIIITYDVVQAQSAYKLAPELLLSVSARNHEELDRLLQTEIPIENMIAFTGTRISNASLYKRLHDENIVCILGTLGNLDKQAEVRGEEMYKRWHKFGADVLATDRPFEAYKAIN</sequence>
<reference evidence="2 3" key="1">
    <citation type="submission" date="2019-11" db="EMBL/GenBank/DDBJ databases">
        <title>Winogradskyella ouciana sp. nov., isolated from the hadal seawater of the Mariana Trench.</title>
        <authorList>
            <person name="Liu R."/>
        </authorList>
    </citation>
    <scope>NUCLEOTIDE SEQUENCE [LARGE SCALE GENOMIC DNA]</scope>
    <source>
        <strain evidence="2 3">ZXX205</strain>
    </source>
</reference>
<dbReference type="GO" id="GO:0005886">
    <property type="term" value="C:plasma membrane"/>
    <property type="evidence" value="ECO:0007669"/>
    <property type="project" value="TreeGrafter"/>
</dbReference>
<organism evidence="2 3">
    <name type="scientific">Winogradskyella ouciana</name>
    <dbReference type="NCBI Taxonomy" id="2608631"/>
    <lineage>
        <taxon>Bacteria</taxon>
        <taxon>Pseudomonadati</taxon>
        <taxon>Bacteroidota</taxon>
        <taxon>Flavobacteriia</taxon>
        <taxon>Flavobacteriales</taxon>
        <taxon>Flavobacteriaceae</taxon>
        <taxon>Winogradskyella</taxon>
    </lineage>
</organism>
<dbReference type="PROSITE" id="PS51704">
    <property type="entry name" value="GP_PDE"/>
    <property type="match status" value="1"/>
</dbReference>
<protein>
    <submittedName>
        <fullName evidence="2">Glycerophosphodiester phosphodiesterase</fullName>
    </submittedName>
</protein>
<keyword evidence="3" id="KW-1185">Reference proteome</keyword>
<dbReference type="Gene3D" id="3.20.20.190">
    <property type="entry name" value="Phosphatidylinositol (PI) phosphodiesterase"/>
    <property type="match status" value="1"/>
</dbReference>
<dbReference type="EMBL" id="WJYA01000006">
    <property type="protein sequence ID" value="MTE27534.1"/>
    <property type="molecule type" value="Genomic_DNA"/>
</dbReference>
<proteinExistence type="predicted"/>
<feature type="domain" description="GP-PDE" evidence="1">
    <location>
        <begin position="46"/>
        <end position="289"/>
    </location>
</feature>
<gene>
    <name evidence="2" type="ORF">F1003_11380</name>
</gene>
<dbReference type="Proteomes" id="UP000447545">
    <property type="component" value="Unassembled WGS sequence"/>
</dbReference>
<dbReference type="GO" id="GO:0008889">
    <property type="term" value="F:glycerophosphodiester phosphodiesterase activity"/>
    <property type="evidence" value="ECO:0007669"/>
    <property type="project" value="TreeGrafter"/>
</dbReference>
<comment type="caution">
    <text evidence="2">The sequence shown here is derived from an EMBL/GenBank/DDBJ whole genome shotgun (WGS) entry which is preliminary data.</text>
</comment>
<dbReference type="SUPFAM" id="SSF51695">
    <property type="entry name" value="PLC-like phosphodiesterases"/>
    <property type="match status" value="1"/>
</dbReference>
<dbReference type="GO" id="GO:0006580">
    <property type="term" value="P:ethanolamine metabolic process"/>
    <property type="evidence" value="ECO:0007669"/>
    <property type="project" value="TreeGrafter"/>
</dbReference>
<evidence type="ECO:0000259" key="1">
    <source>
        <dbReference type="PROSITE" id="PS51704"/>
    </source>
</evidence>
<dbReference type="CDD" id="cd08566">
    <property type="entry name" value="GDPD_AtGDE_like"/>
    <property type="match status" value="1"/>
</dbReference>
<dbReference type="GO" id="GO:0006644">
    <property type="term" value="P:phospholipid metabolic process"/>
    <property type="evidence" value="ECO:0007669"/>
    <property type="project" value="TreeGrafter"/>
</dbReference>
<dbReference type="InterPro" id="IPR017946">
    <property type="entry name" value="PLC-like_Pdiesterase_TIM-brl"/>
</dbReference>
<dbReference type="RefSeq" id="WP_155089550.1">
    <property type="nucleotide sequence ID" value="NZ_WJYA01000006.1"/>
</dbReference>
<evidence type="ECO:0000313" key="3">
    <source>
        <dbReference type="Proteomes" id="UP000447545"/>
    </source>
</evidence>
<dbReference type="PANTHER" id="PTHR46320:SF1">
    <property type="entry name" value="GLYCEROPHOSPHODIESTER PHOSPHODIESTERASE 1"/>
    <property type="match status" value="1"/>
</dbReference>
<dbReference type="PANTHER" id="PTHR46320">
    <property type="entry name" value="GLYCEROPHOSPHODIESTER PHOSPHODIESTERASE 1"/>
    <property type="match status" value="1"/>
</dbReference>